<evidence type="ECO:0000313" key="11">
    <source>
        <dbReference type="Proteomes" id="UP000247233"/>
    </source>
</evidence>
<protein>
    <recommendedName>
        <fullName evidence="5">hydroxyisourate hydrolase</fullName>
        <ecNumber evidence="5">3.5.2.17</ecNumber>
    </recommendedName>
</protein>
<evidence type="ECO:0000256" key="6">
    <source>
        <dbReference type="ARBA" id="ARBA00022631"/>
    </source>
</evidence>
<dbReference type="Gene3D" id="2.60.40.180">
    <property type="entry name" value="Transthyretin/hydroxyisourate hydrolase domain"/>
    <property type="match status" value="1"/>
</dbReference>
<proteinExistence type="inferred from homology"/>
<evidence type="ECO:0000256" key="4">
    <source>
        <dbReference type="ARBA" id="ARBA00011881"/>
    </source>
</evidence>
<feature type="region of interest" description="Disordered" evidence="8">
    <location>
        <begin position="1"/>
        <end position="34"/>
    </location>
</feature>
<comment type="caution">
    <text evidence="10">The sequence shown here is derived from an EMBL/GenBank/DDBJ whole genome shotgun (WGS) entry which is preliminary data.</text>
</comment>
<comment type="function">
    <text evidence="2">Catalyzes the hydrolysis of 5-hydroxyisourate (HIU) to 2-oxo-4-hydroxy-4-carboxy-5-ureidoimidazoline (OHCU).</text>
</comment>
<evidence type="ECO:0000256" key="8">
    <source>
        <dbReference type="SAM" id="MobiDB-lite"/>
    </source>
</evidence>
<evidence type="ECO:0000256" key="7">
    <source>
        <dbReference type="ARBA" id="ARBA00022801"/>
    </source>
</evidence>
<name>A0A317X4H6_9EURO</name>
<keyword evidence="11" id="KW-1185">Reference proteome</keyword>
<dbReference type="RefSeq" id="XP_025404156.1">
    <property type="nucleotide sequence ID" value="XM_025542065.1"/>
</dbReference>
<dbReference type="STRING" id="1448321.A0A317X4H6"/>
<feature type="compositionally biased region" description="Polar residues" evidence="8">
    <location>
        <begin position="68"/>
        <end position="95"/>
    </location>
</feature>
<dbReference type="GO" id="GO:0033971">
    <property type="term" value="F:hydroxyisourate hydrolase activity"/>
    <property type="evidence" value="ECO:0007669"/>
    <property type="project" value="UniProtKB-EC"/>
</dbReference>
<dbReference type="Pfam" id="PF00576">
    <property type="entry name" value="Transthyretin"/>
    <property type="match status" value="1"/>
</dbReference>
<evidence type="ECO:0000256" key="5">
    <source>
        <dbReference type="ARBA" id="ARBA00012609"/>
    </source>
</evidence>
<dbReference type="OrthoDB" id="10265230at2759"/>
<reference evidence="10 11" key="1">
    <citation type="submission" date="2016-12" db="EMBL/GenBank/DDBJ databases">
        <title>The genomes of Aspergillus section Nigri reveals drivers in fungal speciation.</title>
        <authorList>
            <consortium name="DOE Joint Genome Institute"/>
            <person name="Vesth T.C."/>
            <person name="Nybo J."/>
            <person name="Theobald S."/>
            <person name="Brandl J."/>
            <person name="Frisvad J.C."/>
            <person name="Nielsen K.F."/>
            <person name="Lyhne E.K."/>
            <person name="Kogle M.E."/>
            <person name="Kuo A."/>
            <person name="Riley R."/>
            <person name="Clum A."/>
            <person name="Nolan M."/>
            <person name="Lipzen A."/>
            <person name="Salamov A."/>
            <person name="Henrissat B."/>
            <person name="Wiebenga A."/>
            <person name="De Vries R.P."/>
            <person name="Grigoriev I.V."/>
            <person name="Mortensen U.H."/>
            <person name="Andersen M.R."/>
            <person name="Baker S.E."/>
        </authorList>
    </citation>
    <scope>NUCLEOTIDE SEQUENCE [LARGE SCALE GENOMIC DNA]</scope>
    <source>
        <strain evidence="10 11">CBS 117.55</strain>
    </source>
</reference>
<evidence type="ECO:0000256" key="1">
    <source>
        <dbReference type="ARBA" id="ARBA00001043"/>
    </source>
</evidence>
<dbReference type="PANTHER" id="PTHR10395">
    <property type="entry name" value="URICASE AND TRANSTHYRETIN-RELATED"/>
    <property type="match status" value="1"/>
</dbReference>
<dbReference type="VEuPathDB" id="FungiDB:BO70DRAFT_357549"/>
<gene>
    <name evidence="10" type="ORF">BO70DRAFT_357549</name>
</gene>
<dbReference type="PANTHER" id="PTHR10395:SF7">
    <property type="entry name" value="5-HYDROXYISOURATE HYDROLASE"/>
    <property type="match status" value="1"/>
</dbReference>
<keyword evidence="6" id="KW-0659">Purine metabolism</keyword>
<dbReference type="CDD" id="cd05822">
    <property type="entry name" value="TLP_HIUase"/>
    <property type="match status" value="1"/>
</dbReference>
<dbReference type="EC" id="3.5.2.17" evidence="5"/>
<dbReference type="SUPFAM" id="SSF49472">
    <property type="entry name" value="Transthyretin (synonym: prealbumin)"/>
    <property type="match status" value="1"/>
</dbReference>
<dbReference type="Proteomes" id="UP000247233">
    <property type="component" value="Unassembled WGS sequence"/>
</dbReference>
<dbReference type="InterPro" id="IPR023418">
    <property type="entry name" value="Thyroxine_BS"/>
</dbReference>
<dbReference type="NCBIfam" id="TIGR02962">
    <property type="entry name" value="hdxy_isourate"/>
    <property type="match status" value="1"/>
</dbReference>
<comment type="similarity">
    <text evidence="3">Belongs to the transthyretin family. 5-hydroxyisourate hydrolase subfamily.</text>
</comment>
<dbReference type="InterPro" id="IPR023416">
    <property type="entry name" value="Transthyretin/HIU_hydrolase_d"/>
</dbReference>
<comment type="catalytic activity">
    <reaction evidence="1">
        <text>5-hydroxyisourate + H2O = 5-hydroxy-2-oxo-4-ureido-2,5-dihydro-1H-imidazole-5-carboxylate + H(+)</text>
        <dbReference type="Rhea" id="RHEA:23736"/>
        <dbReference type="ChEBI" id="CHEBI:15377"/>
        <dbReference type="ChEBI" id="CHEBI:15378"/>
        <dbReference type="ChEBI" id="CHEBI:18072"/>
        <dbReference type="ChEBI" id="CHEBI:58639"/>
        <dbReference type="EC" id="3.5.2.17"/>
    </reaction>
</comment>
<organism evidence="10 11">
    <name type="scientific">Aspergillus heteromorphus CBS 117.55</name>
    <dbReference type="NCBI Taxonomy" id="1448321"/>
    <lineage>
        <taxon>Eukaryota</taxon>
        <taxon>Fungi</taxon>
        <taxon>Dikarya</taxon>
        <taxon>Ascomycota</taxon>
        <taxon>Pezizomycotina</taxon>
        <taxon>Eurotiomycetes</taxon>
        <taxon>Eurotiomycetidae</taxon>
        <taxon>Eurotiales</taxon>
        <taxon>Aspergillaceae</taxon>
        <taxon>Aspergillus</taxon>
        <taxon>Aspergillus subgen. Circumdati</taxon>
    </lineage>
</organism>
<accession>A0A317X4H6</accession>
<dbReference type="FunFam" id="2.60.40.180:FF:000006">
    <property type="entry name" value="Probable 5-hydroxyisourate hydrolase"/>
    <property type="match status" value="1"/>
</dbReference>
<dbReference type="InterPro" id="IPR036817">
    <property type="entry name" value="Transthyretin/HIU_hydrolase_sf"/>
</dbReference>
<evidence type="ECO:0000259" key="9">
    <source>
        <dbReference type="Pfam" id="PF00576"/>
    </source>
</evidence>
<evidence type="ECO:0000256" key="2">
    <source>
        <dbReference type="ARBA" id="ARBA00002704"/>
    </source>
</evidence>
<dbReference type="PROSITE" id="PS00768">
    <property type="entry name" value="TRANSTHYRETIN_1"/>
    <property type="match status" value="1"/>
</dbReference>
<sequence>MGGGDRKPSWRALDLPKSLTSSSNPTNCALSIPSPPLMDFGSQVQPSSDQLGKITDRLALYRNQLLYTSDPSSAGQTPNPDTTTSNPGQKSTTAPMSRDPITCHVLNTLTGTPAANLPVTLTLLSGGPSSSSQSPISFRATTDADGRVKTWEPATATATASTASVPTILSALPAADSKTNWAVRFEVGPWYEAQGIESFWPEVEVKFTVKGRGREGEEGWRHYHVPVLLGPWNYSTYRGS</sequence>
<dbReference type="GO" id="GO:0006144">
    <property type="term" value="P:purine nucleobase metabolic process"/>
    <property type="evidence" value="ECO:0007669"/>
    <property type="project" value="UniProtKB-KW"/>
</dbReference>
<dbReference type="EMBL" id="MSFL01000001">
    <property type="protein sequence ID" value="PWY92417.1"/>
    <property type="molecule type" value="Genomic_DNA"/>
</dbReference>
<feature type="compositionally biased region" description="Polar residues" evidence="8">
    <location>
        <begin position="18"/>
        <end position="29"/>
    </location>
</feature>
<evidence type="ECO:0000256" key="3">
    <source>
        <dbReference type="ARBA" id="ARBA00009850"/>
    </source>
</evidence>
<comment type="subunit">
    <text evidence="4">Homotetramer.</text>
</comment>
<dbReference type="GeneID" id="37064302"/>
<evidence type="ECO:0000313" key="10">
    <source>
        <dbReference type="EMBL" id="PWY92417.1"/>
    </source>
</evidence>
<dbReference type="InterPro" id="IPR014306">
    <property type="entry name" value="Hydroxyisourate_hydrolase"/>
</dbReference>
<feature type="domain" description="Transthyretin/hydroxyisourate hydrolase" evidence="9">
    <location>
        <begin position="101"/>
        <end position="239"/>
    </location>
</feature>
<feature type="region of interest" description="Disordered" evidence="8">
    <location>
        <begin position="68"/>
        <end position="99"/>
    </location>
</feature>
<dbReference type="AlphaFoldDB" id="A0A317X4H6"/>
<keyword evidence="7 10" id="KW-0378">Hydrolase</keyword>